<proteinExistence type="predicted"/>
<evidence type="ECO:0000256" key="1">
    <source>
        <dbReference type="SAM" id="Phobius"/>
    </source>
</evidence>
<keyword evidence="1" id="KW-1133">Transmembrane helix</keyword>
<name>A0A0A8Z2L9_ARUDO</name>
<evidence type="ECO:0000313" key="2">
    <source>
        <dbReference type="EMBL" id="JAD31958.1"/>
    </source>
</evidence>
<keyword evidence="1" id="KW-0812">Transmembrane</keyword>
<keyword evidence="1" id="KW-0472">Membrane</keyword>
<protein>
    <submittedName>
        <fullName evidence="2">Uncharacterized protein</fullName>
    </submittedName>
</protein>
<reference evidence="2" key="2">
    <citation type="journal article" date="2015" name="Data Brief">
        <title>Shoot transcriptome of the giant reed, Arundo donax.</title>
        <authorList>
            <person name="Barrero R.A."/>
            <person name="Guerrero F.D."/>
            <person name="Moolhuijzen P."/>
            <person name="Goolsby J.A."/>
            <person name="Tidwell J."/>
            <person name="Bellgard S.E."/>
            <person name="Bellgard M.I."/>
        </authorList>
    </citation>
    <scope>NUCLEOTIDE SEQUENCE</scope>
    <source>
        <tissue evidence="2">Shoot tissue taken approximately 20 cm above the soil surface</tissue>
    </source>
</reference>
<accession>A0A0A8Z2L9</accession>
<sequence>MHGQMWGSLIKLPIIPFRNYLLILLLYFFIGYSSDYLMNNTMH</sequence>
<dbReference type="AlphaFoldDB" id="A0A0A8Z2L9"/>
<dbReference type="EMBL" id="GBRH01265937">
    <property type="protein sequence ID" value="JAD31958.1"/>
    <property type="molecule type" value="Transcribed_RNA"/>
</dbReference>
<organism evidence="2">
    <name type="scientific">Arundo donax</name>
    <name type="common">Giant reed</name>
    <name type="synonym">Donax arundinaceus</name>
    <dbReference type="NCBI Taxonomy" id="35708"/>
    <lineage>
        <taxon>Eukaryota</taxon>
        <taxon>Viridiplantae</taxon>
        <taxon>Streptophyta</taxon>
        <taxon>Embryophyta</taxon>
        <taxon>Tracheophyta</taxon>
        <taxon>Spermatophyta</taxon>
        <taxon>Magnoliopsida</taxon>
        <taxon>Liliopsida</taxon>
        <taxon>Poales</taxon>
        <taxon>Poaceae</taxon>
        <taxon>PACMAD clade</taxon>
        <taxon>Arundinoideae</taxon>
        <taxon>Arundineae</taxon>
        <taxon>Arundo</taxon>
    </lineage>
</organism>
<feature type="transmembrane region" description="Helical" evidence="1">
    <location>
        <begin position="20"/>
        <end position="38"/>
    </location>
</feature>
<reference evidence="2" key="1">
    <citation type="submission" date="2014-09" db="EMBL/GenBank/DDBJ databases">
        <authorList>
            <person name="Magalhaes I.L.F."/>
            <person name="Oliveira U."/>
            <person name="Santos F.R."/>
            <person name="Vidigal T.H.D.A."/>
            <person name="Brescovit A.D."/>
            <person name="Santos A.J."/>
        </authorList>
    </citation>
    <scope>NUCLEOTIDE SEQUENCE</scope>
    <source>
        <tissue evidence="2">Shoot tissue taken approximately 20 cm above the soil surface</tissue>
    </source>
</reference>